<dbReference type="eggNOG" id="ENOG502SRGE">
    <property type="taxonomic scope" value="Eukaryota"/>
</dbReference>
<evidence type="ECO:0008006" key="3">
    <source>
        <dbReference type="Google" id="ProtNLM"/>
    </source>
</evidence>
<dbReference type="PANTHER" id="PTHR39697">
    <property type="entry name" value="RICIN B LECTIN DOMAIN-CONTAINING PROTEIN-RELATED"/>
    <property type="match status" value="1"/>
</dbReference>
<dbReference type="EMBL" id="CACQ02003312">
    <property type="protein sequence ID" value="CCF39099.1"/>
    <property type="molecule type" value="Genomic_DNA"/>
</dbReference>
<reference evidence="2" key="1">
    <citation type="journal article" date="2012" name="Nat. Genet.">
        <title>Lifestyle transitions in plant pathogenic Colletotrichum fungi deciphered by genome and transcriptome analyses.</title>
        <authorList>
            <person name="O'Connell R.J."/>
            <person name="Thon M.R."/>
            <person name="Hacquard S."/>
            <person name="Amyotte S.G."/>
            <person name="Kleemann J."/>
            <person name="Torres M.F."/>
            <person name="Damm U."/>
            <person name="Buiate E.A."/>
            <person name="Epstein L."/>
            <person name="Alkan N."/>
            <person name="Altmueller J."/>
            <person name="Alvarado-Balderrama L."/>
            <person name="Bauser C.A."/>
            <person name="Becker C."/>
            <person name="Birren B.W."/>
            <person name="Chen Z."/>
            <person name="Choi J."/>
            <person name="Crouch J.A."/>
            <person name="Duvick J.P."/>
            <person name="Farman M.A."/>
            <person name="Gan P."/>
            <person name="Heiman D."/>
            <person name="Henrissat B."/>
            <person name="Howard R.J."/>
            <person name="Kabbage M."/>
            <person name="Koch C."/>
            <person name="Kracher B."/>
            <person name="Kubo Y."/>
            <person name="Law A.D."/>
            <person name="Lebrun M.-H."/>
            <person name="Lee Y.-H."/>
            <person name="Miyara I."/>
            <person name="Moore N."/>
            <person name="Neumann U."/>
            <person name="Nordstroem K."/>
            <person name="Panaccione D.G."/>
            <person name="Panstruga R."/>
            <person name="Place M."/>
            <person name="Proctor R.H."/>
            <person name="Prusky D."/>
            <person name="Rech G."/>
            <person name="Reinhardt R."/>
            <person name="Rollins J.A."/>
            <person name="Rounsley S."/>
            <person name="Schardl C.L."/>
            <person name="Schwartz D.C."/>
            <person name="Shenoy N."/>
            <person name="Shirasu K."/>
            <person name="Sikhakolli U.R."/>
            <person name="Stueber K."/>
            <person name="Sukno S.A."/>
            <person name="Sweigard J.A."/>
            <person name="Takano Y."/>
            <person name="Takahara H."/>
            <person name="Trail F."/>
            <person name="van der Does H.C."/>
            <person name="Voll L.M."/>
            <person name="Will I."/>
            <person name="Young S."/>
            <person name="Zeng Q."/>
            <person name="Zhang J."/>
            <person name="Zhou S."/>
            <person name="Dickman M.B."/>
            <person name="Schulze-Lefert P."/>
            <person name="Ver Loren van Themaat E."/>
            <person name="Ma L.-J."/>
            <person name="Vaillancourt L.J."/>
        </authorList>
    </citation>
    <scope>NUCLEOTIDE SEQUENCE [LARGE SCALE GENOMIC DNA]</scope>
    <source>
        <strain evidence="2">IMI 349063</strain>
    </source>
</reference>
<dbReference type="HOGENOM" id="CLU_076163_0_1_1"/>
<dbReference type="Gene3D" id="2.80.10.50">
    <property type="match status" value="1"/>
</dbReference>
<evidence type="ECO:0000313" key="1">
    <source>
        <dbReference type="EMBL" id="CCF39099.1"/>
    </source>
</evidence>
<name>H1VFU6_COLHI</name>
<gene>
    <name evidence="1" type="ORF">CH063_02058</name>
</gene>
<dbReference type="Proteomes" id="UP000007174">
    <property type="component" value="Unassembled WGS sequence"/>
</dbReference>
<dbReference type="PANTHER" id="PTHR39697:SF1">
    <property type="entry name" value="RICIN B LECTIN DOMAIN-CONTAINING PROTEIN"/>
    <property type="match status" value="1"/>
</dbReference>
<dbReference type="AlphaFoldDB" id="H1VFU6"/>
<accession>H1VFU6</accession>
<proteinExistence type="predicted"/>
<sequence length="143" mass="16408">MGPDTDRRDTPWPGNTFRIIEGSTRKAITFADQQVSLRKPKGDRNPSEMWYCIEKDGYFGFQNPRTGRYLGHDGKDIDSGIRTTNYLREWELWTPRRHPEGGYQLLSPSASGSSALRVVCVAENGTHLTRRHHGTTVWEFVRV</sequence>
<organism evidence="1 2">
    <name type="scientific">Colletotrichum higginsianum (strain IMI 349063)</name>
    <name type="common">Crucifer anthracnose fungus</name>
    <dbReference type="NCBI Taxonomy" id="759273"/>
    <lineage>
        <taxon>Eukaryota</taxon>
        <taxon>Fungi</taxon>
        <taxon>Dikarya</taxon>
        <taxon>Ascomycota</taxon>
        <taxon>Pezizomycotina</taxon>
        <taxon>Sordariomycetes</taxon>
        <taxon>Hypocreomycetidae</taxon>
        <taxon>Glomerellales</taxon>
        <taxon>Glomerellaceae</taxon>
        <taxon>Colletotrichum</taxon>
        <taxon>Colletotrichum destructivum species complex</taxon>
    </lineage>
</organism>
<protein>
    <recommendedName>
        <fullName evidence="3">Ricin B lectin domain-containing protein</fullName>
    </recommendedName>
</protein>
<evidence type="ECO:0000313" key="2">
    <source>
        <dbReference type="Proteomes" id="UP000007174"/>
    </source>
</evidence>